<dbReference type="SUPFAM" id="SSF57716">
    <property type="entry name" value="Glucocorticoid receptor-like (DNA-binding domain)"/>
    <property type="match status" value="1"/>
</dbReference>
<comment type="similarity">
    <text evidence="2 12">Belongs to the nuclear hormone receptor family. NR3 subfamily.</text>
</comment>
<dbReference type="PANTHER" id="PTHR48092">
    <property type="entry name" value="KNIRPS-RELATED PROTEIN-RELATED"/>
    <property type="match status" value="1"/>
</dbReference>
<dbReference type="PIRSF" id="PIRSF500939">
    <property type="entry name" value="ERR1-2-3"/>
    <property type="match status" value="1"/>
</dbReference>
<feature type="domain" description="NR LBD" evidence="15">
    <location>
        <begin position="324"/>
        <end position="553"/>
    </location>
</feature>
<evidence type="ECO:0000256" key="2">
    <source>
        <dbReference type="ARBA" id="ARBA00005413"/>
    </source>
</evidence>
<comment type="subcellular location">
    <subcellularLocation>
        <location evidence="1 12">Nucleus</location>
    </subcellularLocation>
</comment>
<feature type="region of interest" description="Disordered" evidence="13">
    <location>
        <begin position="136"/>
        <end position="175"/>
    </location>
</feature>
<protein>
    <recommendedName>
        <fullName evidence="18">Estrogen-related receptor alpha</fullName>
    </recommendedName>
</protein>
<gene>
    <name evidence="16" type="ORF">QQF64_017580</name>
</gene>
<dbReference type="Pfam" id="PF00105">
    <property type="entry name" value="zf-C4"/>
    <property type="match status" value="1"/>
</dbReference>
<keyword evidence="11 12" id="KW-0539">Nucleus</keyword>
<keyword evidence="6" id="KW-0007">Acetylation</keyword>
<evidence type="ECO:0000256" key="12">
    <source>
        <dbReference type="PIRNR" id="PIRNR002527"/>
    </source>
</evidence>
<keyword evidence="3" id="KW-0479">Metal-binding</keyword>
<evidence type="ECO:0000256" key="9">
    <source>
        <dbReference type="ARBA" id="ARBA00023163"/>
    </source>
</evidence>
<evidence type="ECO:0000259" key="15">
    <source>
        <dbReference type="PROSITE" id="PS51843"/>
    </source>
</evidence>
<evidence type="ECO:0000256" key="7">
    <source>
        <dbReference type="ARBA" id="ARBA00023015"/>
    </source>
</evidence>
<keyword evidence="9 12" id="KW-0804">Transcription</keyword>
<dbReference type="PRINTS" id="PR00398">
    <property type="entry name" value="STRDHORMONER"/>
</dbReference>
<feature type="domain" description="Nuclear receptor" evidence="14">
    <location>
        <begin position="218"/>
        <end position="293"/>
    </location>
</feature>
<dbReference type="InterPro" id="IPR024178">
    <property type="entry name" value="Est_rcpt/est-rel_rcp"/>
</dbReference>
<proteinExistence type="inferred from homology"/>
<evidence type="ECO:0000256" key="6">
    <source>
        <dbReference type="ARBA" id="ARBA00022990"/>
    </source>
</evidence>
<evidence type="ECO:0000256" key="3">
    <source>
        <dbReference type="ARBA" id="ARBA00022723"/>
    </source>
</evidence>
<dbReference type="Gene3D" id="1.10.565.10">
    <property type="entry name" value="Retinoid X Receptor"/>
    <property type="match status" value="1"/>
</dbReference>
<dbReference type="InterPro" id="IPR027289">
    <property type="entry name" value="Oest-rel_rcp"/>
</dbReference>
<dbReference type="InterPro" id="IPR001723">
    <property type="entry name" value="Nuclear_hrmn_rcpt"/>
</dbReference>
<dbReference type="SMART" id="SM00430">
    <property type="entry name" value="HOLI"/>
    <property type="match status" value="1"/>
</dbReference>
<dbReference type="PROSITE" id="PS51030">
    <property type="entry name" value="NUCLEAR_REC_DBD_2"/>
    <property type="match status" value="1"/>
</dbReference>
<reference evidence="16 17" key="1">
    <citation type="submission" date="2023-09" db="EMBL/GenBank/DDBJ databases">
        <authorList>
            <person name="Wang M."/>
        </authorList>
    </citation>
    <scope>NUCLEOTIDE SEQUENCE [LARGE SCALE GENOMIC DNA]</scope>
    <source>
        <strain evidence="16">GT-2023</strain>
        <tissue evidence="16">Liver</tissue>
    </source>
</reference>
<accession>A0ABR3LJ23</accession>
<evidence type="ECO:0000256" key="4">
    <source>
        <dbReference type="ARBA" id="ARBA00022771"/>
    </source>
</evidence>
<keyword evidence="7 12" id="KW-0805">Transcription regulation</keyword>
<dbReference type="PRINTS" id="PR00047">
    <property type="entry name" value="STROIDFINGER"/>
</dbReference>
<evidence type="ECO:0000313" key="16">
    <source>
        <dbReference type="EMBL" id="KAL1252887.1"/>
    </source>
</evidence>
<name>A0ABR3LJ23_9TELE</name>
<feature type="compositionally biased region" description="Gly residues" evidence="13">
    <location>
        <begin position="163"/>
        <end position="173"/>
    </location>
</feature>
<evidence type="ECO:0000256" key="8">
    <source>
        <dbReference type="ARBA" id="ARBA00023125"/>
    </source>
</evidence>
<dbReference type="Proteomes" id="UP001558613">
    <property type="component" value="Unassembled WGS sequence"/>
</dbReference>
<sequence length="557" mass="61344">MTVQMRACEETCRKGAPCEELQTECASVQLSAEMQRRLRRGMTLNSSHCELCAAGSPPKLLYEPADYGRPRAASWVSVTRPSRLTFSMPSKALLDLQFLWLASRHQQCTLKYWIPDAQAKGIMSSRERRSDLYIKAEPSSPEGGGVGGGRTSPGGASSDSSQSGGGGSRGEGAGRYSPPPYTPALRCHFKEEGADGAEEGSTGSGGGRCKYALSTLPKRLCLVCGDVASGYHYGVASCEACKAFFKRTIQGNIEYSCPASNECEITKRRRKACQACRFTKCLKVGMLKEGVRLDRVRGGRQKYKRRPEVENATYQSAPIPLRKEGEKGSSSIIVSHLLVAEPEKLFAMPDPLQPDTAQRTLTTLCDLADRELVVIIGWAKHIPGFLSLSLADQMSVLQSVWLEVLVLGVAYRSLGCEDEVVFAEDFVLDEEMSRVAGLTELNAAISQLARRFRALQLDREEFVMLKAIALTNSDSVYIEDMEAVQKLRDLLHQALLELEVQRRPDDPQRAGRLLLTLPLLRQTAGRALTTFYSIKTRGGVPMHKLFLEMLEAMMDSP</sequence>
<keyword evidence="10 12" id="KW-0675">Receptor</keyword>
<dbReference type="Pfam" id="PF00104">
    <property type="entry name" value="Hormone_recep"/>
    <property type="match status" value="1"/>
</dbReference>
<evidence type="ECO:0000256" key="13">
    <source>
        <dbReference type="SAM" id="MobiDB-lite"/>
    </source>
</evidence>
<dbReference type="EMBL" id="JAYMGO010000021">
    <property type="protein sequence ID" value="KAL1252887.1"/>
    <property type="molecule type" value="Genomic_DNA"/>
</dbReference>
<keyword evidence="4" id="KW-0863">Zinc-finger</keyword>
<dbReference type="InterPro" id="IPR035500">
    <property type="entry name" value="NHR-like_dom_sf"/>
</dbReference>
<dbReference type="InterPro" id="IPR001628">
    <property type="entry name" value="Znf_hrmn_rcpt"/>
</dbReference>
<dbReference type="InterPro" id="IPR000536">
    <property type="entry name" value="Nucl_hrmn_rcpt_lig-bd"/>
</dbReference>
<evidence type="ECO:0000259" key="14">
    <source>
        <dbReference type="PROSITE" id="PS51030"/>
    </source>
</evidence>
<dbReference type="SUPFAM" id="SSF48508">
    <property type="entry name" value="Nuclear receptor ligand-binding domain"/>
    <property type="match status" value="1"/>
</dbReference>
<dbReference type="InterPro" id="IPR050200">
    <property type="entry name" value="Nuclear_hormone_rcpt_NR3"/>
</dbReference>
<evidence type="ECO:0000256" key="1">
    <source>
        <dbReference type="ARBA" id="ARBA00004123"/>
    </source>
</evidence>
<feature type="compositionally biased region" description="Gly residues" evidence="13">
    <location>
        <begin position="142"/>
        <end position="152"/>
    </location>
</feature>
<dbReference type="InterPro" id="IPR013088">
    <property type="entry name" value="Znf_NHR/GATA"/>
</dbReference>
<organism evidence="16 17">
    <name type="scientific">Cirrhinus molitorella</name>
    <name type="common">mud carp</name>
    <dbReference type="NCBI Taxonomy" id="172907"/>
    <lineage>
        <taxon>Eukaryota</taxon>
        <taxon>Metazoa</taxon>
        <taxon>Chordata</taxon>
        <taxon>Craniata</taxon>
        <taxon>Vertebrata</taxon>
        <taxon>Euteleostomi</taxon>
        <taxon>Actinopterygii</taxon>
        <taxon>Neopterygii</taxon>
        <taxon>Teleostei</taxon>
        <taxon>Ostariophysi</taxon>
        <taxon>Cypriniformes</taxon>
        <taxon>Cyprinidae</taxon>
        <taxon>Labeoninae</taxon>
        <taxon>Labeonini</taxon>
        <taxon>Cirrhinus</taxon>
    </lineage>
</organism>
<dbReference type="PROSITE" id="PS00031">
    <property type="entry name" value="NUCLEAR_REC_DBD_1"/>
    <property type="match status" value="1"/>
</dbReference>
<evidence type="ECO:0000256" key="5">
    <source>
        <dbReference type="ARBA" id="ARBA00022833"/>
    </source>
</evidence>
<dbReference type="CDD" id="cd06946">
    <property type="entry name" value="NR_LBD_ERR"/>
    <property type="match status" value="1"/>
</dbReference>
<keyword evidence="8" id="KW-0238">DNA-binding</keyword>
<dbReference type="CDD" id="cd07170">
    <property type="entry name" value="NR_DBD_ERR"/>
    <property type="match status" value="1"/>
</dbReference>
<evidence type="ECO:0008006" key="18">
    <source>
        <dbReference type="Google" id="ProtNLM"/>
    </source>
</evidence>
<dbReference type="SMART" id="SM00399">
    <property type="entry name" value="ZnF_C4"/>
    <property type="match status" value="1"/>
</dbReference>
<evidence type="ECO:0000313" key="17">
    <source>
        <dbReference type="Proteomes" id="UP001558613"/>
    </source>
</evidence>
<evidence type="ECO:0000256" key="11">
    <source>
        <dbReference type="ARBA" id="ARBA00023242"/>
    </source>
</evidence>
<keyword evidence="17" id="KW-1185">Reference proteome</keyword>
<dbReference type="PIRSF" id="PIRSF002527">
    <property type="entry name" value="ER-like_NR"/>
    <property type="match status" value="1"/>
</dbReference>
<dbReference type="PROSITE" id="PS51843">
    <property type="entry name" value="NR_LBD"/>
    <property type="match status" value="1"/>
</dbReference>
<evidence type="ECO:0000256" key="10">
    <source>
        <dbReference type="ARBA" id="ARBA00023170"/>
    </source>
</evidence>
<keyword evidence="5" id="KW-0862">Zinc</keyword>
<comment type="caution">
    <text evidence="16">The sequence shown here is derived from an EMBL/GenBank/DDBJ whole genome shotgun (WGS) entry which is preliminary data.</text>
</comment>
<dbReference type="Gene3D" id="3.30.50.10">
    <property type="entry name" value="Erythroid Transcription Factor GATA-1, subunit A"/>
    <property type="match status" value="1"/>
</dbReference>
<feature type="compositionally biased region" description="Low complexity" evidence="13">
    <location>
        <begin position="153"/>
        <end position="162"/>
    </location>
</feature>